<dbReference type="InterPro" id="IPR050598">
    <property type="entry name" value="AminoAcid_Transporter"/>
</dbReference>
<feature type="transmembrane region" description="Helical" evidence="5">
    <location>
        <begin position="385"/>
        <end position="404"/>
    </location>
</feature>
<dbReference type="OrthoDB" id="5982228at2759"/>
<feature type="transmembrane region" description="Helical" evidence="5">
    <location>
        <begin position="202"/>
        <end position="222"/>
    </location>
</feature>
<evidence type="ECO:0000256" key="1">
    <source>
        <dbReference type="ARBA" id="ARBA00004141"/>
    </source>
</evidence>
<dbReference type="PANTHER" id="PTHR11785:SF498">
    <property type="entry name" value="HIGH-AFFINITY METHIONINE PERMEASE"/>
    <property type="match status" value="1"/>
</dbReference>
<protein>
    <submittedName>
        <fullName evidence="6">High affinity methionine permease</fullName>
    </submittedName>
</protein>
<dbReference type="Pfam" id="PF13520">
    <property type="entry name" value="AA_permease_2"/>
    <property type="match status" value="1"/>
</dbReference>
<evidence type="ECO:0000313" key="6">
    <source>
        <dbReference type="EMBL" id="KAF9522465.1"/>
    </source>
</evidence>
<feature type="transmembrane region" description="Helical" evidence="5">
    <location>
        <begin position="416"/>
        <end position="437"/>
    </location>
</feature>
<dbReference type="GO" id="GO:0015179">
    <property type="term" value="F:L-amino acid transmembrane transporter activity"/>
    <property type="evidence" value="ECO:0007669"/>
    <property type="project" value="TreeGrafter"/>
</dbReference>
<feature type="transmembrane region" description="Helical" evidence="5">
    <location>
        <begin position="242"/>
        <end position="265"/>
    </location>
</feature>
<gene>
    <name evidence="6" type="ORF">CPB83DRAFT_911327</name>
</gene>
<keyword evidence="3 5" id="KW-1133">Transmembrane helix</keyword>
<organism evidence="6 7">
    <name type="scientific">Crepidotus variabilis</name>
    <dbReference type="NCBI Taxonomy" id="179855"/>
    <lineage>
        <taxon>Eukaryota</taxon>
        <taxon>Fungi</taxon>
        <taxon>Dikarya</taxon>
        <taxon>Basidiomycota</taxon>
        <taxon>Agaricomycotina</taxon>
        <taxon>Agaricomycetes</taxon>
        <taxon>Agaricomycetidae</taxon>
        <taxon>Agaricales</taxon>
        <taxon>Agaricineae</taxon>
        <taxon>Crepidotaceae</taxon>
        <taxon>Crepidotus</taxon>
    </lineage>
</organism>
<feature type="transmembrane region" description="Helical" evidence="5">
    <location>
        <begin position="125"/>
        <end position="152"/>
    </location>
</feature>
<dbReference type="PIRSF" id="PIRSF006060">
    <property type="entry name" value="AA_transporter"/>
    <property type="match status" value="1"/>
</dbReference>
<keyword evidence="4 5" id="KW-0472">Membrane</keyword>
<feature type="transmembrane region" description="Helical" evidence="5">
    <location>
        <begin position="338"/>
        <end position="358"/>
    </location>
</feature>
<dbReference type="Proteomes" id="UP000807306">
    <property type="component" value="Unassembled WGS sequence"/>
</dbReference>
<sequence>MALGWDASSGKYSAEQASISTIANSSEALATSESLSQKTGMKKQISTVSALFIIFNRMVGTGIFATPSVILHLGGSVGISLLMWILGAIVATAGLNVYIVWGSWLPLNGGEKNYLEYLFPKPTRLATTLFASQAVLIAWGAGNSLVFAEYALAAWNPHPSVNPVTSPSSPLSPVRLVAFACLTSTLFLHGVSVRAGLRVQNILGFTKIGILIVLVTLGILALKGQLREGVEKPRNFESWNKIWEGTNTSGTVLCSCLYQALYGYVGFSNANYSLGEMRNPTRTLRVAGTLAVLTVTVFYLFCNVAYLAAASKEEITSSGRLVAAVLFRNVWGPKAERVLNAFVALSTLGNVYSVSFSYGRVNQELGKDGIIPFGNFWASSWPTGAPLAGLGLHWLVCMIVIFGIPEGDAFNFMISLTSYPMAVINGVISFGLLYIVVRRWSNSGANSTSLGEETPLLSQARLLSNDLPIPTSSVFLATLVFGFANVFLVVVPFLRPPKGLEPFRDLPYWAQAVGGWGMFVIGYLWWVYSNTRTRL</sequence>
<dbReference type="Gene3D" id="1.20.1740.10">
    <property type="entry name" value="Amino acid/polyamine transporter I"/>
    <property type="match status" value="1"/>
</dbReference>
<dbReference type="EMBL" id="MU157945">
    <property type="protein sequence ID" value="KAF9522465.1"/>
    <property type="molecule type" value="Genomic_DNA"/>
</dbReference>
<evidence type="ECO:0000256" key="5">
    <source>
        <dbReference type="SAM" id="Phobius"/>
    </source>
</evidence>
<accession>A0A9P6E4R1</accession>
<comment type="subcellular location">
    <subcellularLocation>
        <location evidence="1">Membrane</location>
        <topology evidence="1">Multi-pass membrane protein</topology>
    </subcellularLocation>
</comment>
<keyword evidence="7" id="KW-1185">Reference proteome</keyword>
<dbReference type="PANTHER" id="PTHR11785">
    <property type="entry name" value="AMINO ACID TRANSPORTER"/>
    <property type="match status" value="1"/>
</dbReference>
<name>A0A9P6E4R1_9AGAR</name>
<evidence type="ECO:0000256" key="2">
    <source>
        <dbReference type="ARBA" id="ARBA00022692"/>
    </source>
</evidence>
<feature type="transmembrane region" description="Helical" evidence="5">
    <location>
        <begin position="48"/>
        <end position="70"/>
    </location>
</feature>
<feature type="transmembrane region" description="Helical" evidence="5">
    <location>
        <begin position="474"/>
        <end position="494"/>
    </location>
</feature>
<proteinExistence type="predicted"/>
<dbReference type="AlphaFoldDB" id="A0A9P6E4R1"/>
<feature type="transmembrane region" description="Helical" evidence="5">
    <location>
        <begin position="172"/>
        <end position="190"/>
    </location>
</feature>
<feature type="transmembrane region" description="Helical" evidence="5">
    <location>
        <begin position="286"/>
        <end position="309"/>
    </location>
</feature>
<reference evidence="6" key="1">
    <citation type="submission" date="2020-11" db="EMBL/GenBank/DDBJ databases">
        <authorList>
            <consortium name="DOE Joint Genome Institute"/>
            <person name="Ahrendt S."/>
            <person name="Riley R."/>
            <person name="Andreopoulos W."/>
            <person name="Labutti K."/>
            <person name="Pangilinan J."/>
            <person name="Ruiz-Duenas F.J."/>
            <person name="Barrasa J.M."/>
            <person name="Sanchez-Garcia M."/>
            <person name="Camarero S."/>
            <person name="Miyauchi S."/>
            <person name="Serrano A."/>
            <person name="Linde D."/>
            <person name="Babiker R."/>
            <person name="Drula E."/>
            <person name="Ayuso-Fernandez I."/>
            <person name="Pacheco R."/>
            <person name="Padilla G."/>
            <person name="Ferreira P."/>
            <person name="Barriuso J."/>
            <person name="Kellner H."/>
            <person name="Castanera R."/>
            <person name="Alfaro M."/>
            <person name="Ramirez L."/>
            <person name="Pisabarro A.G."/>
            <person name="Kuo A."/>
            <person name="Tritt A."/>
            <person name="Lipzen A."/>
            <person name="He G."/>
            <person name="Yan M."/>
            <person name="Ng V."/>
            <person name="Cullen D."/>
            <person name="Martin F."/>
            <person name="Rosso M.-N."/>
            <person name="Henrissat B."/>
            <person name="Hibbett D."/>
            <person name="Martinez A.T."/>
            <person name="Grigoriev I.V."/>
        </authorList>
    </citation>
    <scope>NUCLEOTIDE SEQUENCE</scope>
    <source>
        <strain evidence="6">CBS 506.95</strain>
    </source>
</reference>
<evidence type="ECO:0000313" key="7">
    <source>
        <dbReference type="Proteomes" id="UP000807306"/>
    </source>
</evidence>
<feature type="transmembrane region" description="Helical" evidence="5">
    <location>
        <begin position="506"/>
        <end position="528"/>
    </location>
</feature>
<feature type="transmembrane region" description="Helical" evidence="5">
    <location>
        <begin position="82"/>
        <end position="104"/>
    </location>
</feature>
<comment type="caution">
    <text evidence="6">The sequence shown here is derived from an EMBL/GenBank/DDBJ whole genome shotgun (WGS) entry which is preliminary data.</text>
</comment>
<evidence type="ECO:0000256" key="4">
    <source>
        <dbReference type="ARBA" id="ARBA00023136"/>
    </source>
</evidence>
<dbReference type="InterPro" id="IPR002293">
    <property type="entry name" value="AA/rel_permease1"/>
</dbReference>
<keyword evidence="2 5" id="KW-0812">Transmembrane</keyword>
<evidence type="ECO:0000256" key="3">
    <source>
        <dbReference type="ARBA" id="ARBA00022989"/>
    </source>
</evidence>
<dbReference type="GO" id="GO:0016020">
    <property type="term" value="C:membrane"/>
    <property type="evidence" value="ECO:0007669"/>
    <property type="project" value="UniProtKB-SubCell"/>
</dbReference>